<comment type="similarity">
    <text evidence="1">Belongs to the N-acylglucosamine 2-epimerase family.</text>
</comment>
<protein>
    <submittedName>
        <fullName evidence="4">N-acylglucosamine 2-epimerase</fullName>
    </submittedName>
</protein>
<dbReference type="Proteomes" id="UP000437709">
    <property type="component" value="Unassembled WGS sequence"/>
</dbReference>
<dbReference type="EMBL" id="WHPC01000017">
    <property type="protein sequence ID" value="MPV36693.1"/>
    <property type="molecule type" value="Genomic_DNA"/>
</dbReference>
<evidence type="ECO:0000313" key="5">
    <source>
        <dbReference type="Proteomes" id="UP000437709"/>
    </source>
</evidence>
<evidence type="ECO:0000256" key="2">
    <source>
        <dbReference type="ARBA" id="ARBA00023235"/>
    </source>
</evidence>
<evidence type="ECO:0000256" key="3">
    <source>
        <dbReference type="SAM" id="MobiDB-lite"/>
    </source>
</evidence>
<organism evidence="4 5">
    <name type="scientific">Georgenia subflava</name>
    <dbReference type="NCBI Taxonomy" id="1622177"/>
    <lineage>
        <taxon>Bacteria</taxon>
        <taxon>Bacillati</taxon>
        <taxon>Actinomycetota</taxon>
        <taxon>Actinomycetes</taxon>
        <taxon>Micrococcales</taxon>
        <taxon>Bogoriellaceae</taxon>
        <taxon>Georgenia</taxon>
    </lineage>
</organism>
<evidence type="ECO:0000256" key="1">
    <source>
        <dbReference type="ARBA" id="ARBA00008558"/>
    </source>
</evidence>
<dbReference type="SUPFAM" id="SSF48208">
    <property type="entry name" value="Six-hairpin glycosidases"/>
    <property type="match status" value="1"/>
</dbReference>
<dbReference type="InterPro" id="IPR012341">
    <property type="entry name" value="6hp_glycosidase-like_sf"/>
</dbReference>
<dbReference type="PANTHER" id="PTHR15108">
    <property type="entry name" value="N-ACYLGLUCOSAMINE-2-EPIMERASE"/>
    <property type="match status" value="1"/>
</dbReference>
<gene>
    <name evidence="4" type="ORF">GB881_06420</name>
</gene>
<dbReference type="OrthoDB" id="5141876at2"/>
<name>A0A6N7EHV2_9MICO</name>
<feature type="region of interest" description="Disordered" evidence="3">
    <location>
        <begin position="1"/>
        <end position="22"/>
    </location>
</feature>
<dbReference type="AlphaFoldDB" id="A0A6N7EHV2"/>
<dbReference type="InterPro" id="IPR008928">
    <property type="entry name" value="6-hairpin_glycosidase_sf"/>
</dbReference>
<dbReference type="RefSeq" id="WP_152194836.1">
    <property type="nucleotide sequence ID" value="NZ_VUKD01000002.1"/>
</dbReference>
<dbReference type="Pfam" id="PF07221">
    <property type="entry name" value="GlcNAc_2-epim"/>
    <property type="match status" value="1"/>
</dbReference>
<keyword evidence="5" id="KW-1185">Reference proteome</keyword>
<evidence type="ECO:0000313" key="4">
    <source>
        <dbReference type="EMBL" id="MPV36693.1"/>
    </source>
</evidence>
<comment type="caution">
    <text evidence="4">The sequence shown here is derived from an EMBL/GenBank/DDBJ whole genome shotgun (WGS) entry which is preliminary data.</text>
</comment>
<dbReference type="GO" id="GO:0016853">
    <property type="term" value="F:isomerase activity"/>
    <property type="evidence" value="ECO:0007669"/>
    <property type="project" value="UniProtKB-KW"/>
</dbReference>
<accession>A0A6N7EHV2</accession>
<proteinExistence type="inferred from homology"/>
<reference evidence="4 5" key="1">
    <citation type="submission" date="2019-10" db="EMBL/GenBank/DDBJ databases">
        <title>Georgenia wutianyii sp. nov. and Georgenia yuyongxinii sp. nov. isolated from plateau pika (Ochotona curzoniae) in the Qinghai-Tibet plateau of China.</title>
        <authorList>
            <person name="Tian Z."/>
        </authorList>
    </citation>
    <scope>NUCLEOTIDE SEQUENCE [LARGE SCALE GENOMIC DNA]</scope>
    <source>
        <strain evidence="4 5">JCM 19765</strain>
    </source>
</reference>
<dbReference type="Gene3D" id="1.50.10.10">
    <property type="match status" value="1"/>
</dbReference>
<keyword evidence="2" id="KW-0413">Isomerase</keyword>
<dbReference type="InterPro" id="IPR010819">
    <property type="entry name" value="AGE/CE"/>
</dbReference>
<sequence>MSSAKALGAEKEPSQAGYASTDQVRRERLQAYESHLFQDVLPWWLNNAVDRKHGGVFTFWNTDGTRLYSTTKYSWSLGRWIWALVACADLAEARGAVGIFPPQLRALAETTGEFLWSHGMLGGGRVANFLTREGIPTAGFTGEQIYASVFADLFAALGFAALGREGATAERNVWGARADDLLASASERIARGQAPTAPYPVPPGYAAFAPHMILVNAATEVHRATGSERSKRVLSQSCKAVIAHFVNGADICELVDPNSGENESLYARHRNPGHALEVLWFLRDAADTVPEVEEAMEQHLGRPLNDWLVDAALLALERGWDREYGGILRFVDVDGGPPSGNYQASEYWEMIGRTWDYKLWWPHNEALYTLLLLHDRTGDPRIWDWFVKADQYTFNLFPAGAGKEWKQIFDRRGGQLDTDAGSALPVKDPFHLIRCLSLLGSLPHS</sequence>
<dbReference type="GO" id="GO:0005975">
    <property type="term" value="P:carbohydrate metabolic process"/>
    <property type="evidence" value="ECO:0007669"/>
    <property type="project" value="InterPro"/>
</dbReference>